<keyword evidence="2" id="KW-1185">Reference proteome</keyword>
<proteinExistence type="predicted"/>
<reference evidence="1" key="1">
    <citation type="submission" date="2023-03" db="EMBL/GenBank/DDBJ databases">
        <title>Massive genome expansion in bonnet fungi (Mycena s.s.) driven by repeated elements and novel gene families across ecological guilds.</title>
        <authorList>
            <consortium name="Lawrence Berkeley National Laboratory"/>
            <person name="Harder C.B."/>
            <person name="Miyauchi S."/>
            <person name="Viragh M."/>
            <person name="Kuo A."/>
            <person name="Thoen E."/>
            <person name="Andreopoulos B."/>
            <person name="Lu D."/>
            <person name="Skrede I."/>
            <person name="Drula E."/>
            <person name="Henrissat B."/>
            <person name="Morin E."/>
            <person name="Kohler A."/>
            <person name="Barry K."/>
            <person name="LaButti K."/>
            <person name="Morin E."/>
            <person name="Salamov A."/>
            <person name="Lipzen A."/>
            <person name="Mereny Z."/>
            <person name="Hegedus B."/>
            <person name="Baldrian P."/>
            <person name="Stursova M."/>
            <person name="Weitz H."/>
            <person name="Taylor A."/>
            <person name="Grigoriev I.V."/>
            <person name="Nagy L.G."/>
            <person name="Martin F."/>
            <person name="Kauserud H."/>
        </authorList>
    </citation>
    <scope>NUCLEOTIDE SEQUENCE</scope>
    <source>
        <strain evidence="1">CBHHK067</strain>
    </source>
</reference>
<dbReference type="Proteomes" id="UP001221757">
    <property type="component" value="Unassembled WGS sequence"/>
</dbReference>
<protein>
    <submittedName>
        <fullName evidence="1">Uncharacterized protein</fullName>
    </submittedName>
</protein>
<dbReference type="EMBL" id="JARKIE010000162">
    <property type="protein sequence ID" value="KAJ7673461.1"/>
    <property type="molecule type" value="Genomic_DNA"/>
</dbReference>
<dbReference type="AlphaFoldDB" id="A0AAD7D0T0"/>
<sequence length="335" mass="37546">MRLFSLTSTVSHTSSAQLENIKSQISAISELYKRSPLGRHSQLNFEISDFLRLLKGMNGDHAADVKKTVRLVQAWKDEVCRIMIGYDEFQKLEPDELLAIIREIQKKNLEEAGREEGWAQLSDSDKDTLSKSSMDTLAFHIGDKAFSQLSPEAKCEIDQFFWAGCSMHKETNCCHSFCEEMQDYYTENPDIKPPVLLTNRDNDATVQLAEETGQLKATVQHALKVSERGAVKLISLFGALVNVTYRDIRPYLSPDELNISNLSVLDSFEFNGFLRNEGLLSVSHLSAGALSTSVLLLAAFHPSDSFGLRTYPGSVGLRTYPGSLRPRWNSACRLQ</sequence>
<organism evidence="1 2">
    <name type="scientific">Mycena rosella</name>
    <name type="common">Pink bonnet</name>
    <name type="synonym">Agaricus rosellus</name>
    <dbReference type="NCBI Taxonomy" id="1033263"/>
    <lineage>
        <taxon>Eukaryota</taxon>
        <taxon>Fungi</taxon>
        <taxon>Dikarya</taxon>
        <taxon>Basidiomycota</taxon>
        <taxon>Agaricomycotina</taxon>
        <taxon>Agaricomycetes</taxon>
        <taxon>Agaricomycetidae</taxon>
        <taxon>Agaricales</taxon>
        <taxon>Marasmiineae</taxon>
        <taxon>Mycenaceae</taxon>
        <taxon>Mycena</taxon>
    </lineage>
</organism>
<evidence type="ECO:0000313" key="2">
    <source>
        <dbReference type="Proteomes" id="UP001221757"/>
    </source>
</evidence>
<comment type="caution">
    <text evidence="1">The sequence shown here is derived from an EMBL/GenBank/DDBJ whole genome shotgun (WGS) entry which is preliminary data.</text>
</comment>
<accession>A0AAD7D0T0</accession>
<gene>
    <name evidence="1" type="ORF">B0H17DRAFT_1208410</name>
</gene>
<name>A0AAD7D0T0_MYCRO</name>
<evidence type="ECO:0000313" key="1">
    <source>
        <dbReference type="EMBL" id="KAJ7673461.1"/>
    </source>
</evidence>